<evidence type="ECO:0000256" key="2">
    <source>
        <dbReference type="ARBA" id="ARBA00023125"/>
    </source>
</evidence>
<dbReference type="SMART" id="SM00345">
    <property type="entry name" value="HTH_GNTR"/>
    <property type="match status" value="1"/>
</dbReference>
<dbReference type="InterPro" id="IPR036390">
    <property type="entry name" value="WH_DNA-bd_sf"/>
</dbReference>
<dbReference type="InterPro" id="IPR028978">
    <property type="entry name" value="Chorismate_lyase_/UTRA_dom_sf"/>
</dbReference>
<dbReference type="CDD" id="cd07377">
    <property type="entry name" value="WHTH_GntR"/>
    <property type="match status" value="1"/>
</dbReference>
<evidence type="ECO:0000313" key="6">
    <source>
        <dbReference type="Proteomes" id="UP001314635"/>
    </source>
</evidence>
<keyword evidence="2" id="KW-0238">DNA-binding</keyword>
<dbReference type="SUPFAM" id="SSF64288">
    <property type="entry name" value="Chorismate lyase-like"/>
    <property type="match status" value="1"/>
</dbReference>
<dbReference type="InterPro" id="IPR011663">
    <property type="entry name" value="UTRA"/>
</dbReference>
<dbReference type="PANTHER" id="PTHR44846">
    <property type="entry name" value="MANNOSYL-D-GLYCERATE TRANSPORT/METABOLISM SYSTEM REPRESSOR MNGR-RELATED"/>
    <property type="match status" value="1"/>
</dbReference>
<dbReference type="PROSITE" id="PS50949">
    <property type="entry name" value="HTH_GNTR"/>
    <property type="match status" value="1"/>
</dbReference>
<protein>
    <submittedName>
        <fullName evidence="5">GntR family transcriptional regulator</fullName>
    </submittedName>
</protein>
<dbReference type="InterPro" id="IPR000524">
    <property type="entry name" value="Tscrpt_reg_HTH_GntR"/>
</dbReference>
<dbReference type="PANTHER" id="PTHR44846:SF1">
    <property type="entry name" value="MANNOSYL-D-GLYCERATE TRANSPORT_METABOLISM SYSTEM REPRESSOR MNGR-RELATED"/>
    <property type="match status" value="1"/>
</dbReference>
<comment type="caution">
    <text evidence="5">The sequence shown here is derived from an EMBL/GenBank/DDBJ whole genome shotgun (WGS) entry which is preliminary data.</text>
</comment>
<dbReference type="InterPro" id="IPR050679">
    <property type="entry name" value="Bact_HTH_transcr_reg"/>
</dbReference>
<dbReference type="Pfam" id="PF00392">
    <property type="entry name" value="GntR"/>
    <property type="match status" value="1"/>
</dbReference>
<dbReference type="Pfam" id="PF07702">
    <property type="entry name" value="UTRA"/>
    <property type="match status" value="1"/>
</dbReference>
<evidence type="ECO:0000256" key="1">
    <source>
        <dbReference type="ARBA" id="ARBA00023015"/>
    </source>
</evidence>
<proteinExistence type="predicted"/>
<keyword evidence="3" id="KW-0804">Transcription</keyword>
<dbReference type="InterPro" id="IPR036388">
    <property type="entry name" value="WH-like_DNA-bd_sf"/>
</dbReference>
<sequence>MKQAGVASKAADGMGAGPGGLPVPLYEHVKRQIAEAILIGDLPPGTVLPGEVALADQYGVAVGTIRRALADLTAGGMLMRRRKTGTVVTGRASQHGLSFFFQYFRLLGADGSLLQSEAEVLSVIIRPAAPTEAALFAVAVGEKLLHLHRIRRVGGAPVLHSRISLVASRVPQFPRETKKVPALIYRHLLEAYGIRIAAVREKVTAEVATKEDRKLLGLAAPSAVLVIDEEAYDQTGALAILSQHRATTAQHYYSNEIR</sequence>
<dbReference type="Proteomes" id="UP001314635">
    <property type="component" value="Unassembled WGS sequence"/>
</dbReference>
<evidence type="ECO:0000313" key="5">
    <source>
        <dbReference type="EMBL" id="MBR1139621.1"/>
    </source>
</evidence>
<dbReference type="Gene3D" id="3.40.1410.10">
    <property type="entry name" value="Chorismate lyase-like"/>
    <property type="match status" value="1"/>
</dbReference>
<name>A0ABS5GG75_9BRAD</name>
<dbReference type="SMART" id="SM00866">
    <property type="entry name" value="UTRA"/>
    <property type="match status" value="1"/>
</dbReference>
<gene>
    <name evidence="5" type="ORF">JQ619_28080</name>
</gene>
<reference evidence="6" key="1">
    <citation type="journal article" date="2021" name="ISME J.">
        <title>Evolutionary origin and ecological implication of a unique nif island in free-living Bradyrhizobium lineages.</title>
        <authorList>
            <person name="Tao J."/>
        </authorList>
    </citation>
    <scope>NUCLEOTIDE SEQUENCE [LARGE SCALE GENOMIC DNA]</scope>
    <source>
        <strain evidence="6">SZCCT0094</strain>
    </source>
</reference>
<organism evidence="5 6">
    <name type="scientific">Bradyrhizobium denitrificans</name>
    <dbReference type="NCBI Taxonomy" id="2734912"/>
    <lineage>
        <taxon>Bacteria</taxon>
        <taxon>Pseudomonadati</taxon>
        <taxon>Pseudomonadota</taxon>
        <taxon>Alphaproteobacteria</taxon>
        <taxon>Hyphomicrobiales</taxon>
        <taxon>Nitrobacteraceae</taxon>
        <taxon>Bradyrhizobium</taxon>
    </lineage>
</organism>
<feature type="domain" description="HTH gntR-type" evidence="4">
    <location>
        <begin position="23"/>
        <end position="91"/>
    </location>
</feature>
<accession>A0ABS5GG75</accession>
<dbReference type="SUPFAM" id="SSF46785">
    <property type="entry name" value="Winged helix' DNA-binding domain"/>
    <property type="match status" value="1"/>
</dbReference>
<dbReference type="RefSeq" id="WP_168167899.1">
    <property type="nucleotide sequence ID" value="NZ_JABFDP010000011.1"/>
</dbReference>
<keyword evidence="6" id="KW-1185">Reference proteome</keyword>
<evidence type="ECO:0000256" key="3">
    <source>
        <dbReference type="ARBA" id="ARBA00023163"/>
    </source>
</evidence>
<keyword evidence="1" id="KW-0805">Transcription regulation</keyword>
<dbReference type="EMBL" id="JAFCLK010000031">
    <property type="protein sequence ID" value="MBR1139621.1"/>
    <property type="molecule type" value="Genomic_DNA"/>
</dbReference>
<dbReference type="Gene3D" id="1.10.10.10">
    <property type="entry name" value="Winged helix-like DNA-binding domain superfamily/Winged helix DNA-binding domain"/>
    <property type="match status" value="1"/>
</dbReference>
<evidence type="ECO:0000259" key="4">
    <source>
        <dbReference type="PROSITE" id="PS50949"/>
    </source>
</evidence>